<dbReference type="Proteomes" id="UP000613030">
    <property type="component" value="Unassembled WGS sequence"/>
</dbReference>
<dbReference type="InterPro" id="IPR050559">
    <property type="entry name" value="P-Pant_transferase_sf"/>
</dbReference>
<keyword evidence="2 4" id="KW-0808">Transferase</keyword>
<comment type="caution">
    <text evidence="4">The sequence shown here is derived from an EMBL/GenBank/DDBJ whole genome shotgun (WGS) entry which is preliminary data.</text>
</comment>
<organism evidence="4 5">
    <name type="scientific">Chryseolinea lacunae</name>
    <dbReference type="NCBI Taxonomy" id="2801331"/>
    <lineage>
        <taxon>Bacteria</taxon>
        <taxon>Pseudomonadati</taxon>
        <taxon>Bacteroidota</taxon>
        <taxon>Cytophagia</taxon>
        <taxon>Cytophagales</taxon>
        <taxon>Fulvivirgaceae</taxon>
        <taxon>Chryseolinea</taxon>
    </lineage>
</organism>
<dbReference type="SUPFAM" id="SSF56214">
    <property type="entry name" value="4'-phosphopantetheinyl transferase"/>
    <property type="match status" value="2"/>
</dbReference>
<evidence type="ECO:0000259" key="3">
    <source>
        <dbReference type="Pfam" id="PF01648"/>
    </source>
</evidence>
<dbReference type="Pfam" id="PF01648">
    <property type="entry name" value="ACPS"/>
    <property type="match status" value="1"/>
</dbReference>
<dbReference type="Gene3D" id="3.90.470.20">
    <property type="entry name" value="4'-phosphopantetheinyl transferase domain"/>
    <property type="match status" value="2"/>
</dbReference>
<dbReference type="EMBL" id="JAERRB010000001">
    <property type="protein sequence ID" value="MBL0740369.1"/>
    <property type="molecule type" value="Genomic_DNA"/>
</dbReference>
<protein>
    <submittedName>
        <fullName evidence="4">4'-phosphopantetheinyl transferase superfamily protein</fullName>
    </submittedName>
</protein>
<evidence type="ECO:0000313" key="4">
    <source>
        <dbReference type="EMBL" id="MBL0740369.1"/>
    </source>
</evidence>
<gene>
    <name evidence="4" type="ORF">JI741_04030</name>
</gene>
<keyword evidence="5" id="KW-1185">Reference proteome</keyword>
<feature type="domain" description="4'-phosphopantetheinyl transferase" evidence="3">
    <location>
        <begin position="101"/>
        <end position="179"/>
    </location>
</feature>
<dbReference type="RefSeq" id="WP_202007614.1">
    <property type="nucleotide sequence ID" value="NZ_JAERRB010000001.1"/>
</dbReference>
<evidence type="ECO:0000256" key="1">
    <source>
        <dbReference type="ARBA" id="ARBA00010990"/>
    </source>
</evidence>
<dbReference type="GO" id="GO:0016740">
    <property type="term" value="F:transferase activity"/>
    <property type="evidence" value="ECO:0007669"/>
    <property type="project" value="UniProtKB-KW"/>
</dbReference>
<name>A0ABS1KLM5_9BACT</name>
<proteinExistence type="inferred from homology"/>
<evidence type="ECO:0000256" key="2">
    <source>
        <dbReference type="ARBA" id="ARBA00022679"/>
    </source>
</evidence>
<accession>A0ABS1KLM5</accession>
<dbReference type="PANTHER" id="PTHR12215">
    <property type="entry name" value="PHOSPHOPANTETHEINE TRANSFERASE"/>
    <property type="match status" value="1"/>
</dbReference>
<evidence type="ECO:0000313" key="5">
    <source>
        <dbReference type="Proteomes" id="UP000613030"/>
    </source>
</evidence>
<dbReference type="InterPro" id="IPR008278">
    <property type="entry name" value="4-PPantetheinyl_Trfase_dom"/>
</dbReference>
<dbReference type="InterPro" id="IPR037143">
    <property type="entry name" value="4-PPantetheinyl_Trfase_dom_sf"/>
</dbReference>
<dbReference type="PANTHER" id="PTHR12215:SF10">
    <property type="entry name" value="L-AMINOADIPATE-SEMIALDEHYDE DEHYDROGENASE-PHOSPHOPANTETHEINYL TRANSFERASE"/>
    <property type="match status" value="1"/>
</dbReference>
<comment type="similarity">
    <text evidence="1">Belongs to the P-Pant transferase superfamily. Gsp/Sfp/HetI/AcpT family.</text>
</comment>
<reference evidence="4 5" key="1">
    <citation type="submission" date="2021-01" db="EMBL/GenBank/DDBJ databases">
        <title>Chryseolinea sp. Jin1 Genome sequencing and assembly.</title>
        <authorList>
            <person name="Kim I."/>
        </authorList>
    </citation>
    <scope>NUCLEOTIDE SEQUENCE [LARGE SCALE GENOMIC DNA]</scope>
    <source>
        <strain evidence="4 5">Jin1</strain>
    </source>
</reference>
<sequence>MITAAIFDSRVYSELPRVQTLKEKLHPMLYPETEYAFENELLISLVSRLLLQRLLEKKGISIQKLHIHKGRYGKPLLTSSLEFSIAHAAGVAICLVSDEGAVGVDVELIRSIPVDEYKTSFTHDEWHLIQEDPTPQSFFNLWTRKESLLKLHGFGMQVPLRQVDVLHLTGSIYAEDIIYRGVFVRLDIEDYVCHACVPEKDSIPRIEIVAVEL</sequence>